<gene>
    <name evidence="1" type="ORF">AMTR_s00188p00036540</name>
</gene>
<dbReference type="AlphaFoldDB" id="W1NKS1"/>
<evidence type="ECO:0000313" key="2">
    <source>
        <dbReference type="Proteomes" id="UP000017836"/>
    </source>
</evidence>
<dbReference type="HOGENOM" id="CLU_2309883_0_0_1"/>
<keyword evidence="2" id="KW-1185">Reference proteome</keyword>
<evidence type="ECO:0000313" key="1">
    <source>
        <dbReference type="EMBL" id="ERM95790.1"/>
    </source>
</evidence>
<dbReference type="Proteomes" id="UP000017836">
    <property type="component" value="Unassembled WGS sequence"/>
</dbReference>
<organism evidence="1 2">
    <name type="scientific">Amborella trichopoda</name>
    <dbReference type="NCBI Taxonomy" id="13333"/>
    <lineage>
        <taxon>Eukaryota</taxon>
        <taxon>Viridiplantae</taxon>
        <taxon>Streptophyta</taxon>
        <taxon>Embryophyta</taxon>
        <taxon>Tracheophyta</taxon>
        <taxon>Spermatophyta</taxon>
        <taxon>Magnoliopsida</taxon>
        <taxon>Amborellales</taxon>
        <taxon>Amborellaceae</taxon>
        <taxon>Amborella</taxon>
    </lineage>
</organism>
<dbReference type="EMBL" id="KI397403">
    <property type="protein sequence ID" value="ERM95790.1"/>
    <property type="molecule type" value="Genomic_DNA"/>
</dbReference>
<reference evidence="2" key="1">
    <citation type="journal article" date="2013" name="Science">
        <title>The Amborella genome and the evolution of flowering plants.</title>
        <authorList>
            <consortium name="Amborella Genome Project"/>
        </authorList>
    </citation>
    <scope>NUCLEOTIDE SEQUENCE [LARGE SCALE GENOMIC DNA]</scope>
</reference>
<dbReference type="Gramene" id="ERM95790">
    <property type="protein sequence ID" value="ERM95790"/>
    <property type="gene ID" value="AMTR_s00188p00036540"/>
</dbReference>
<sequence>MRGKESSRLVLSDWLKVVDEIETTTKMIEEEYRQGKTFLKGLCTKCWSRYRLSKRPVKLKLVADDRLATQFVIVKPSPLEFVRVVETTPINDQPTIQETL</sequence>
<accession>W1NKS1</accession>
<protein>
    <submittedName>
        <fullName evidence="1">Uncharacterized protein</fullName>
    </submittedName>
</protein>
<name>W1NKS1_AMBTC</name>
<proteinExistence type="predicted"/>